<organism evidence="7 8">
    <name type="scientific">Shackletoniella antarctica</name>
    <dbReference type="NCBI Taxonomy" id="268115"/>
    <lineage>
        <taxon>Bacteria</taxon>
        <taxon>Bacillati</taxon>
        <taxon>Cyanobacteriota</taxon>
        <taxon>Cyanophyceae</taxon>
        <taxon>Oculatellales</taxon>
        <taxon>Oculatellaceae</taxon>
        <taxon>Shackletoniella</taxon>
    </lineage>
</organism>
<dbReference type="GO" id="GO:0015293">
    <property type="term" value="F:symporter activity"/>
    <property type="evidence" value="ECO:0007669"/>
    <property type="project" value="InterPro"/>
</dbReference>
<dbReference type="PANTHER" id="PTHR11328">
    <property type="entry name" value="MAJOR FACILITATOR SUPERFAMILY DOMAIN-CONTAINING PROTEIN"/>
    <property type="match status" value="1"/>
</dbReference>
<keyword evidence="4 5" id="KW-0472">Membrane</keyword>
<feature type="domain" description="Major facilitator superfamily (MFS) profile" evidence="6">
    <location>
        <begin position="19"/>
        <end position="444"/>
    </location>
</feature>
<reference evidence="7 8" key="2">
    <citation type="submission" date="2018-06" db="EMBL/GenBank/DDBJ databases">
        <title>Metagenomic assembly of (sub)arctic Cyanobacteria and their associated microbiome from non-axenic cultures.</title>
        <authorList>
            <person name="Baurain D."/>
        </authorList>
    </citation>
    <scope>NUCLEOTIDE SEQUENCE [LARGE SCALE GENOMIC DNA]</scope>
    <source>
        <strain evidence="7">ULC041bin1</strain>
    </source>
</reference>
<gene>
    <name evidence="7" type="ORF">DCF17_16905</name>
</gene>
<feature type="transmembrane region" description="Helical" evidence="5">
    <location>
        <begin position="89"/>
        <end position="107"/>
    </location>
</feature>
<dbReference type="CDD" id="cd17332">
    <property type="entry name" value="MFS_MelB_like"/>
    <property type="match status" value="1"/>
</dbReference>
<feature type="transmembrane region" description="Helical" evidence="5">
    <location>
        <begin position="119"/>
        <end position="138"/>
    </location>
</feature>
<dbReference type="PROSITE" id="PS50850">
    <property type="entry name" value="MFS"/>
    <property type="match status" value="1"/>
</dbReference>
<keyword evidence="2 5" id="KW-0812">Transmembrane</keyword>
<feature type="transmembrane region" description="Helical" evidence="5">
    <location>
        <begin position="311"/>
        <end position="329"/>
    </location>
</feature>
<feature type="transmembrane region" description="Helical" evidence="5">
    <location>
        <begin position="246"/>
        <end position="268"/>
    </location>
</feature>
<feature type="transmembrane region" description="Helical" evidence="5">
    <location>
        <begin position="190"/>
        <end position="210"/>
    </location>
</feature>
<feature type="transmembrane region" description="Helical" evidence="5">
    <location>
        <begin position="36"/>
        <end position="62"/>
    </location>
</feature>
<protein>
    <submittedName>
        <fullName evidence="7">MFS transporter</fullName>
    </submittedName>
</protein>
<keyword evidence="3 5" id="KW-1133">Transmembrane helix</keyword>
<accession>A0A2W4VWE2</accession>
<dbReference type="GO" id="GO:0008643">
    <property type="term" value="P:carbohydrate transport"/>
    <property type="evidence" value="ECO:0007669"/>
    <property type="project" value="InterPro"/>
</dbReference>
<dbReference type="InterPro" id="IPR039672">
    <property type="entry name" value="MFS_2"/>
</dbReference>
<dbReference type="GO" id="GO:0005886">
    <property type="term" value="C:plasma membrane"/>
    <property type="evidence" value="ECO:0007669"/>
    <property type="project" value="UniProtKB-SubCell"/>
</dbReference>
<evidence type="ECO:0000256" key="2">
    <source>
        <dbReference type="ARBA" id="ARBA00022692"/>
    </source>
</evidence>
<feature type="transmembrane region" description="Helical" evidence="5">
    <location>
        <begin position="419"/>
        <end position="439"/>
    </location>
</feature>
<evidence type="ECO:0000256" key="3">
    <source>
        <dbReference type="ARBA" id="ARBA00022989"/>
    </source>
</evidence>
<dbReference type="NCBIfam" id="TIGR00792">
    <property type="entry name" value="gph"/>
    <property type="match status" value="1"/>
</dbReference>
<evidence type="ECO:0000313" key="7">
    <source>
        <dbReference type="EMBL" id="PZO36722.1"/>
    </source>
</evidence>
<dbReference type="AlphaFoldDB" id="A0A2W4VWE2"/>
<proteinExistence type="predicted"/>
<evidence type="ECO:0000313" key="8">
    <source>
        <dbReference type="Proteomes" id="UP000249081"/>
    </source>
</evidence>
<dbReference type="InterPro" id="IPR036259">
    <property type="entry name" value="MFS_trans_sf"/>
</dbReference>
<evidence type="ECO:0000256" key="1">
    <source>
        <dbReference type="ARBA" id="ARBA00004651"/>
    </source>
</evidence>
<dbReference type="SUPFAM" id="SSF103473">
    <property type="entry name" value="MFS general substrate transporter"/>
    <property type="match status" value="1"/>
</dbReference>
<feature type="transmembrane region" description="Helical" evidence="5">
    <location>
        <begin position="335"/>
        <end position="357"/>
    </location>
</feature>
<dbReference type="EMBL" id="QBMN01000136">
    <property type="protein sequence ID" value="PZO36722.1"/>
    <property type="molecule type" value="Genomic_DNA"/>
</dbReference>
<dbReference type="Pfam" id="PF13347">
    <property type="entry name" value="MFS_2"/>
    <property type="match status" value="1"/>
</dbReference>
<evidence type="ECO:0000259" key="6">
    <source>
        <dbReference type="PROSITE" id="PS50850"/>
    </source>
</evidence>
<evidence type="ECO:0000256" key="5">
    <source>
        <dbReference type="SAM" id="Phobius"/>
    </source>
</evidence>
<feature type="transmembrane region" description="Helical" evidence="5">
    <location>
        <begin position="159"/>
        <end position="184"/>
    </location>
</feature>
<dbReference type="Proteomes" id="UP000249081">
    <property type="component" value="Unassembled WGS sequence"/>
</dbReference>
<evidence type="ECO:0000256" key="4">
    <source>
        <dbReference type="ARBA" id="ARBA00023136"/>
    </source>
</evidence>
<dbReference type="PANTHER" id="PTHR11328:SF24">
    <property type="entry name" value="MAJOR FACILITATOR SUPERFAMILY (MFS) PROFILE DOMAIN-CONTAINING PROTEIN"/>
    <property type="match status" value="1"/>
</dbReference>
<comment type="caution">
    <text evidence="7">The sequence shown here is derived from an EMBL/GenBank/DDBJ whole genome shotgun (WGS) entry which is preliminary data.</text>
</comment>
<reference evidence="8" key="1">
    <citation type="submission" date="2018-04" db="EMBL/GenBank/DDBJ databases">
        <authorList>
            <person name="Cornet L."/>
        </authorList>
    </citation>
    <scope>NUCLEOTIDE SEQUENCE [LARGE SCALE GENOMIC DNA]</scope>
</reference>
<feature type="transmembrane region" description="Helical" evidence="5">
    <location>
        <begin position="377"/>
        <end position="399"/>
    </location>
</feature>
<feature type="transmembrane region" description="Helical" evidence="5">
    <location>
        <begin position="280"/>
        <end position="299"/>
    </location>
</feature>
<dbReference type="InterPro" id="IPR020846">
    <property type="entry name" value="MFS_dom"/>
</dbReference>
<name>A0A2W4VWE2_9CYAN</name>
<dbReference type="InterPro" id="IPR001927">
    <property type="entry name" value="Na/Gal_symport"/>
</dbReference>
<comment type="subcellular location">
    <subcellularLocation>
        <location evidence="1">Cell membrane</location>
        <topology evidence="1">Multi-pass membrane protein</topology>
    </subcellularLocation>
</comment>
<dbReference type="GO" id="GO:0006814">
    <property type="term" value="P:sodium ion transport"/>
    <property type="evidence" value="ECO:0007669"/>
    <property type="project" value="InterPro"/>
</dbReference>
<dbReference type="Gene3D" id="1.20.1250.20">
    <property type="entry name" value="MFS general substrate transporter like domains"/>
    <property type="match status" value="1"/>
</dbReference>
<sequence>MATNVPSPAAAPPKFSLAGKLAFGAGDIGPGMTANLLAFSFLIFLTTAAGLSPVAAGSVLAIGRIWDAVNDPFIGYLSDKTRTRWGRRYPWIVLGAIPFGVTFFLTWVVPGWESATARFWYYVVMSLLFQVFYTVVNLPYTTLTAELTKDYDERTELTAFRLGSSLFGAIAALGLGLVITQTITDLRQQYLVLGGICAVLSVLPLLWCVWGTYPYAVQRNALQPASTEEAALPFIEQIKVVFANRAFMFVIGIYLFTWLALQMTASIIPFYATFWMGLDSYFLVALLVQGTAIVMMVLVNQLSRRLGKQEVFYIGIGTWIIAQIALFFVQPGQVAALYLLCIVISFGVATAYVVPWAMLPDVIELDEIKTGQRREGVFYAFMTLLQKVGLALGLFLVSLALQFSGFVSEAAVQPESALLAIRIFIGPVPMVLLALSMLLTRFYPITRQMHEEMLLQLAERHRAEEQDGANDIADG</sequence>